<organism evidence="2 4">
    <name type="scientific">Mus musculus</name>
    <name type="common">Mouse</name>
    <dbReference type="NCBI Taxonomy" id="10090"/>
    <lineage>
        <taxon>Eukaryota</taxon>
        <taxon>Metazoa</taxon>
        <taxon>Chordata</taxon>
        <taxon>Craniata</taxon>
        <taxon>Vertebrata</taxon>
        <taxon>Euteleostomi</taxon>
        <taxon>Mammalia</taxon>
        <taxon>Eutheria</taxon>
        <taxon>Euarchontoglires</taxon>
        <taxon>Glires</taxon>
        <taxon>Rodentia</taxon>
        <taxon>Myomorpha</taxon>
        <taxon>Muroidea</taxon>
        <taxon>Muridae</taxon>
        <taxon>Murinae</taxon>
        <taxon>Mus</taxon>
        <taxon>Mus</taxon>
    </lineage>
</organism>
<protein>
    <submittedName>
        <fullName evidence="2">Zinc finger protein 157</fullName>
    </submittedName>
</protein>
<proteinExistence type="predicted"/>
<dbReference type="GO" id="GO:0006355">
    <property type="term" value="P:regulation of DNA-templated transcription"/>
    <property type="evidence" value="ECO:0007669"/>
    <property type="project" value="InterPro"/>
</dbReference>
<dbReference type="PROSITE" id="PS50805">
    <property type="entry name" value="KRAB"/>
    <property type="match status" value="1"/>
</dbReference>
<reference evidence="2" key="4">
    <citation type="submission" date="2025-09" db="UniProtKB">
        <authorList>
            <consortium name="Ensembl"/>
        </authorList>
    </citation>
    <scope>IDENTIFICATION</scope>
    <source>
        <strain evidence="2">C57BL/6J</strain>
    </source>
</reference>
<dbReference type="Proteomes" id="UP000000589">
    <property type="component" value="Chromosome 5"/>
</dbReference>
<dbReference type="OrthoDB" id="9549645at2759"/>
<dbReference type="VEuPathDB" id="HostDB:ENSMUSG00000036898"/>
<dbReference type="ExpressionAtlas" id="D3Z0U7">
    <property type="expression patterns" value="baseline and differential"/>
</dbReference>
<reference evidence="2 4" key="2">
    <citation type="journal article" date="2011" name="PLoS Biol.">
        <title>Modernizing reference genome assemblies.</title>
        <authorList>
            <person name="Church D.M."/>
            <person name="Schneider V.A."/>
            <person name="Graves T."/>
            <person name="Auger K."/>
            <person name="Cunningham F."/>
            <person name="Bouk N."/>
            <person name="Chen H.C."/>
            <person name="Agarwala R."/>
            <person name="McLaren W.M."/>
            <person name="Ritchie G.R."/>
            <person name="Albracht D."/>
            <person name="Kremitzki M."/>
            <person name="Rock S."/>
            <person name="Kotkiewicz H."/>
            <person name="Kremitzki C."/>
            <person name="Wollam A."/>
            <person name="Trani L."/>
            <person name="Fulton L."/>
            <person name="Fulton R."/>
            <person name="Matthews L."/>
            <person name="Whitehead S."/>
            <person name="Chow W."/>
            <person name="Torrance J."/>
            <person name="Dunn M."/>
            <person name="Harden G."/>
            <person name="Threadgold G."/>
            <person name="Wood J."/>
            <person name="Collins J."/>
            <person name="Heath P."/>
            <person name="Griffiths G."/>
            <person name="Pelan S."/>
            <person name="Grafham D."/>
            <person name="Eichler E.E."/>
            <person name="Weinstock G."/>
            <person name="Mardis E.R."/>
            <person name="Wilson R.K."/>
            <person name="Howe K."/>
            <person name="Flicek P."/>
            <person name="Hubbard T."/>
        </authorList>
    </citation>
    <scope>NUCLEOTIDE SEQUENCE [LARGE SCALE GENOMIC DNA]</scope>
    <source>
        <strain evidence="2 4">C57BL/6J</strain>
    </source>
</reference>
<dbReference type="Ensembl" id="ENSMUST00000110912.8">
    <property type="protein sequence ID" value="ENSMUSP00000106537.2"/>
    <property type="gene ID" value="ENSMUSG00000036898.17"/>
</dbReference>
<evidence type="ECO:0000313" key="2">
    <source>
        <dbReference type="Ensembl" id="ENSMUSP00000106537.2"/>
    </source>
</evidence>
<dbReference type="AlphaFoldDB" id="D3Z0U7"/>
<dbReference type="InterPro" id="IPR001909">
    <property type="entry name" value="KRAB"/>
</dbReference>
<feature type="domain" description="KRAB" evidence="1">
    <location>
        <begin position="4"/>
        <end position="75"/>
    </location>
</feature>
<reference evidence="2" key="3">
    <citation type="submission" date="2025-08" db="UniProtKB">
        <authorList>
            <consortium name="Ensembl"/>
        </authorList>
    </citation>
    <scope>IDENTIFICATION</scope>
    <source>
        <strain evidence="2">C57BL/6J</strain>
    </source>
</reference>
<dbReference type="CDD" id="cd07765">
    <property type="entry name" value="KRAB_A-box"/>
    <property type="match status" value="1"/>
</dbReference>
<dbReference type="PANTHER" id="PTHR23232">
    <property type="entry name" value="KRAB DOMAIN C2H2 ZINC FINGER"/>
    <property type="match status" value="1"/>
</dbReference>
<evidence type="ECO:0000259" key="1">
    <source>
        <dbReference type="PROSITE" id="PS50805"/>
    </source>
</evidence>
<accession>D3Z0U7</accession>
<name>D3Z0U7_MOUSE</name>
<gene>
    <name evidence="2 3" type="primary">Zfp157</name>
</gene>
<evidence type="ECO:0000313" key="4">
    <source>
        <dbReference type="Proteomes" id="UP000000589"/>
    </source>
</evidence>
<reference evidence="2 4" key="1">
    <citation type="journal article" date="2009" name="PLoS Biol.">
        <title>Lineage-specific biology revealed by a finished genome assembly of the mouse.</title>
        <authorList>
            <consortium name="Mouse Genome Sequencing Consortium"/>
            <person name="Church D.M."/>
            <person name="Goodstadt L."/>
            <person name="Hillier L.W."/>
            <person name="Zody M.C."/>
            <person name="Goldstein S."/>
            <person name="She X."/>
            <person name="Bult C.J."/>
            <person name="Agarwala R."/>
            <person name="Cherry J.L."/>
            <person name="DiCuccio M."/>
            <person name="Hlavina W."/>
            <person name="Kapustin Y."/>
            <person name="Meric P."/>
            <person name="Maglott D."/>
            <person name="Birtle Z."/>
            <person name="Marques A.C."/>
            <person name="Graves T."/>
            <person name="Zhou S."/>
            <person name="Teague B."/>
            <person name="Potamousis K."/>
            <person name="Churas C."/>
            <person name="Place M."/>
            <person name="Herschleb J."/>
            <person name="Runnheim R."/>
            <person name="Forrest D."/>
            <person name="Amos-Landgraf J."/>
            <person name="Schwartz D.C."/>
            <person name="Cheng Z."/>
            <person name="Lindblad-Toh K."/>
            <person name="Eichler E.E."/>
            <person name="Ponting C.P."/>
        </authorList>
    </citation>
    <scope>NUCLEOTIDE SEQUENCE [LARGE SCALE GENOMIC DNA]</scope>
    <source>
        <strain evidence="2 4">C57BL/6J</strain>
    </source>
</reference>
<dbReference type="SMART" id="SM00349">
    <property type="entry name" value="KRAB"/>
    <property type="match status" value="1"/>
</dbReference>
<dbReference type="SUPFAM" id="SSF109640">
    <property type="entry name" value="KRAB domain (Kruppel-associated box)"/>
    <property type="match status" value="1"/>
</dbReference>
<dbReference type="Gene3D" id="6.10.140.140">
    <property type="match status" value="1"/>
</dbReference>
<dbReference type="SMR" id="D3Z0U7"/>
<dbReference type="PANTHER" id="PTHR23232:SF148">
    <property type="entry name" value="KRAB DOMAIN-CONTAINING PROTEIN"/>
    <property type="match status" value="1"/>
</dbReference>
<dbReference type="Bgee" id="ENSMUSG00000036898">
    <property type="expression patterns" value="Expressed in manus and 217 other cell types or tissues"/>
</dbReference>
<dbReference type="MGI" id="MGI:1919404">
    <property type="gene designation" value="Zfp157"/>
</dbReference>
<dbReference type="Pfam" id="PF01352">
    <property type="entry name" value="KRAB"/>
    <property type="match status" value="1"/>
</dbReference>
<dbReference type="InterPro" id="IPR050169">
    <property type="entry name" value="Krueppel_C2H2_ZnF"/>
</dbReference>
<dbReference type="GeneTree" id="ENSGT00940000153505"/>
<dbReference type="AGR" id="MGI:1919404"/>
<dbReference type="InterPro" id="IPR036051">
    <property type="entry name" value="KRAB_dom_sf"/>
</dbReference>
<sequence>MGLVSFEDVAVDFTWQEWQELDAAQRTLYRDVMLENYSSLVSLGHCVTKPELILRLEHGFQPWSIGDTSVWRLPGVLEVYTPNESCLENAESRMWPVGSINRNLSNKEMIEVGRNEGSTGTSPRYKTL</sequence>
<evidence type="ECO:0000313" key="3">
    <source>
        <dbReference type="MGI" id="MGI:1919404"/>
    </source>
</evidence>
<keyword evidence="4" id="KW-1185">Reference proteome</keyword>